<dbReference type="InterPro" id="IPR049730">
    <property type="entry name" value="SNF2/RAD54-like_C"/>
</dbReference>
<dbReference type="Gene3D" id="3.40.50.300">
    <property type="entry name" value="P-loop containing nucleotide triphosphate hydrolases"/>
    <property type="match status" value="1"/>
</dbReference>
<dbReference type="SMART" id="SM00490">
    <property type="entry name" value="HELICc"/>
    <property type="match status" value="1"/>
</dbReference>
<dbReference type="InterPro" id="IPR027417">
    <property type="entry name" value="P-loop_NTPase"/>
</dbReference>
<dbReference type="Pfam" id="PF00271">
    <property type="entry name" value="Helicase_C"/>
    <property type="match status" value="1"/>
</dbReference>
<evidence type="ECO:0000256" key="2">
    <source>
        <dbReference type="PROSITE-ProRule" id="PRU00325"/>
    </source>
</evidence>
<dbReference type="Proteomes" id="UP001596105">
    <property type="component" value="Unassembled WGS sequence"/>
</dbReference>
<dbReference type="Gene3D" id="3.40.50.10810">
    <property type="entry name" value="Tandem AAA-ATPase domain"/>
    <property type="match status" value="1"/>
</dbReference>
<feature type="domain" description="Helicase C-terminal" evidence="5">
    <location>
        <begin position="943"/>
        <end position="1100"/>
    </location>
</feature>
<dbReference type="CDD" id="cd18012">
    <property type="entry name" value="DEXQc_arch_SWI2_SNF2"/>
    <property type="match status" value="1"/>
</dbReference>
<dbReference type="InterPro" id="IPR001650">
    <property type="entry name" value="Helicase_C-like"/>
</dbReference>
<feature type="domain" description="Helicase ATP-binding" evidence="4">
    <location>
        <begin position="657"/>
        <end position="832"/>
    </location>
</feature>
<dbReference type="InterPro" id="IPR000330">
    <property type="entry name" value="SNF2_N"/>
</dbReference>
<dbReference type="PROSITE" id="PS51194">
    <property type="entry name" value="HELICASE_CTER"/>
    <property type="match status" value="1"/>
</dbReference>
<dbReference type="InterPro" id="IPR007527">
    <property type="entry name" value="Znf_SWIM"/>
</dbReference>
<reference evidence="7" key="1">
    <citation type="journal article" date="2019" name="Int. J. Syst. Evol. Microbiol.">
        <title>The Global Catalogue of Microorganisms (GCM) 10K type strain sequencing project: providing services to taxonomists for standard genome sequencing and annotation.</title>
        <authorList>
            <consortium name="The Broad Institute Genomics Platform"/>
            <consortium name="The Broad Institute Genome Sequencing Center for Infectious Disease"/>
            <person name="Wu L."/>
            <person name="Ma J."/>
        </authorList>
    </citation>
    <scope>NUCLEOTIDE SEQUENCE [LARGE SCALE GENOMIC DNA]</scope>
    <source>
        <strain evidence="7">CCUG 57113</strain>
    </source>
</reference>
<dbReference type="Pfam" id="PF00176">
    <property type="entry name" value="SNF2-rel_dom"/>
    <property type="match status" value="1"/>
</dbReference>
<keyword evidence="7" id="KW-1185">Reference proteome</keyword>
<dbReference type="CDD" id="cd18793">
    <property type="entry name" value="SF2_C_SNF"/>
    <property type="match status" value="1"/>
</dbReference>
<dbReference type="RefSeq" id="WP_378081567.1">
    <property type="nucleotide sequence ID" value="NZ_JBHSMH010000011.1"/>
</dbReference>
<proteinExistence type="predicted"/>
<dbReference type="SMART" id="SM00487">
    <property type="entry name" value="DEXDc"/>
    <property type="match status" value="1"/>
</dbReference>
<protein>
    <submittedName>
        <fullName evidence="6">SNF2 helicase associated domain-containing protein</fullName>
    </submittedName>
</protein>
<comment type="caution">
    <text evidence="6">The sequence shown here is derived from an EMBL/GenBank/DDBJ whole genome shotgun (WGS) entry which is preliminary data.</text>
</comment>
<dbReference type="PROSITE" id="PS51192">
    <property type="entry name" value="HELICASE_ATP_BIND_1"/>
    <property type="match status" value="1"/>
</dbReference>
<organism evidence="6 7">
    <name type="scientific">Cohnella suwonensis</name>
    <dbReference type="NCBI Taxonomy" id="696072"/>
    <lineage>
        <taxon>Bacteria</taxon>
        <taxon>Bacillati</taxon>
        <taxon>Bacillota</taxon>
        <taxon>Bacilli</taxon>
        <taxon>Bacillales</taxon>
        <taxon>Paenibacillaceae</taxon>
        <taxon>Cohnella</taxon>
    </lineage>
</organism>
<name>A0ABW0LUU6_9BACL</name>
<keyword evidence="2" id="KW-0479">Metal-binding</keyword>
<evidence type="ECO:0000259" key="5">
    <source>
        <dbReference type="PROSITE" id="PS51194"/>
    </source>
</evidence>
<evidence type="ECO:0000259" key="4">
    <source>
        <dbReference type="PROSITE" id="PS51192"/>
    </source>
</evidence>
<feature type="domain" description="SWIM-type" evidence="3">
    <location>
        <begin position="63"/>
        <end position="101"/>
    </location>
</feature>
<dbReference type="InterPro" id="IPR013663">
    <property type="entry name" value="Helicase_SWF/SNF/SWI_bac"/>
</dbReference>
<dbReference type="InterPro" id="IPR038718">
    <property type="entry name" value="SNF2-like_sf"/>
</dbReference>
<dbReference type="InterPro" id="IPR014001">
    <property type="entry name" value="Helicase_ATP-bd"/>
</dbReference>
<keyword evidence="2" id="KW-0862">Zinc</keyword>
<dbReference type="EMBL" id="JBHSMH010000011">
    <property type="protein sequence ID" value="MFC5468338.1"/>
    <property type="molecule type" value="Genomic_DNA"/>
</dbReference>
<gene>
    <name evidence="6" type="ORF">ACFPPD_06365</name>
</gene>
<keyword evidence="1" id="KW-0378">Hydrolase</keyword>
<evidence type="ECO:0000313" key="6">
    <source>
        <dbReference type="EMBL" id="MFC5468338.1"/>
    </source>
</evidence>
<evidence type="ECO:0000256" key="1">
    <source>
        <dbReference type="ARBA" id="ARBA00022801"/>
    </source>
</evidence>
<accession>A0ABW0LUU6</accession>
<dbReference type="PANTHER" id="PTHR10799">
    <property type="entry name" value="SNF2/RAD54 HELICASE FAMILY"/>
    <property type="match status" value="1"/>
</dbReference>
<dbReference type="PROSITE" id="PS50966">
    <property type="entry name" value="ZF_SWIM"/>
    <property type="match status" value="1"/>
</dbReference>
<dbReference type="Pfam" id="PF08455">
    <property type="entry name" value="SNF2_assoc"/>
    <property type="match status" value="1"/>
</dbReference>
<dbReference type="SUPFAM" id="SSF52540">
    <property type="entry name" value="P-loop containing nucleoside triphosphate hydrolases"/>
    <property type="match status" value="2"/>
</dbReference>
<sequence>MMLRTGEAKEFALDRQTIEELCGAASTMRGEAYMKAGQVLSVRREAGGNGYRAIVRGARGDRHEVELVRTDTGEIGASCGCDAYSPMAYCKHIAAALLKLAADEAEAGGADDSAEETISEKDVHLTKQAIFLFDRVLTRQAAESLQDGDDDLADAAELEVEYAVKIVKSFTNKPMFALSMKIGIARMYIVQKIKDFLAHAEAGTAMPFAKHFSYDPTEHVFRENDARIVALLVEAMKVEEIYKDLFHSFSSYSHREERILVVPPAIWEKLLPLLEKANVTYEDKVVGVQKLESMSGALPISAQLSRAGEGYQLEIDGLKNSIFMENYGHAVVNGLLFKADPEQLKRIADLKKMFHYEKNARLLIPPEQIEPFIDRVVRGLKQIVDVRISPQIADRIVNPPLNARLYLDFEDDRLLARLEYVYADIVISPLPQRDVKNARDDVILMRDLDRENRIMALIERASFKFNGKDVYLDHEDDVYDFLYVILPQLGDDVDVVATESVRTVMGTVAYEPKARLDVDPMTNWLEVSFDMEGLEERDIQQLMRNLAEKKKYYRLPGGQFLSLEQESFREINRLFDELDLKKPDMGSADGNRIRLPAVRGFQLMEPFGSSTRSVQLGKTLRKLWDNLRNPDNLDFDIPAGLDPVLRDYQKFGFQWLKTLSHYKLGGILADDMGLGKTIQSIAYMLSEKGDADGADEGSVPEQGARAPVLIVSPASLIYNWERECKRFAPELRTVVAAGDRQERSELLSDISVGDADVWITSYPLLRRDIEWYEKQNFRALFLDEAQAIKNHASLTSQAVRRLRAAQRFALTGTPIENSLDELWSIFEAIFPGLFSGKKSFSELPREKVARIVRPFILRRLKNEVLKELPDKIESVQPSELTMEQKGLYLAYLEKLQSDVVADLAQEGGFQRNRMKILAGLTRLRQLCCHPSLFLEGYEGSSGKLEQLMEIIEECQGSSKRMLIFSQFTSMLGLIRKELDDREISTFYLDGSTPSVERLAMCDEFNGGSKDVFLISLKAGGTGLNLTGADTVVLFDLWWNPAVEQQAADRAHRIGQKKVVQVIKLVAQGTIEEKILELQQRKKDLIDEVIQPGETSVSTLSEDDIRELLEIKR</sequence>
<evidence type="ECO:0000313" key="7">
    <source>
        <dbReference type="Proteomes" id="UP001596105"/>
    </source>
</evidence>
<evidence type="ECO:0000259" key="3">
    <source>
        <dbReference type="PROSITE" id="PS50966"/>
    </source>
</evidence>
<keyword evidence="2" id="KW-0863">Zinc-finger</keyword>